<protein>
    <recommendedName>
        <fullName evidence="6">Gram-positive cocci surface proteins LPxTG domain-containing protein</fullName>
    </recommendedName>
</protein>
<reference evidence="5" key="1">
    <citation type="journal article" date="2019" name="Int. J. Syst. Evol. Microbiol.">
        <title>The Global Catalogue of Microorganisms (GCM) 10K type strain sequencing project: providing services to taxonomists for standard genome sequencing and annotation.</title>
        <authorList>
            <consortium name="The Broad Institute Genomics Platform"/>
            <consortium name="The Broad Institute Genome Sequencing Center for Infectious Disease"/>
            <person name="Wu L."/>
            <person name="Ma J."/>
        </authorList>
    </citation>
    <scope>NUCLEOTIDE SEQUENCE [LARGE SCALE GENOMIC DNA]</scope>
    <source>
        <strain evidence="5">JCM 17441</strain>
    </source>
</reference>
<evidence type="ECO:0000313" key="5">
    <source>
        <dbReference type="Proteomes" id="UP001500620"/>
    </source>
</evidence>
<keyword evidence="2" id="KW-0472">Membrane</keyword>
<evidence type="ECO:0000256" key="1">
    <source>
        <dbReference type="SAM" id="MobiDB-lite"/>
    </source>
</evidence>
<feature type="signal peptide" evidence="3">
    <location>
        <begin position="1"/>
        <end position="32"/>
    </location>
</feature>
<organism evidence="4 5">
    <name type="scientific">Dactylosporangium darangshiense</name>
    <dbReference type="NCBI Taxonomy" id="579108"/>
    <lineage>
        <taxon>Bacteria</taxon>
        <taxon>Bacillati</taxon>
        <taxon>Actinomycetota</taxon>
        <taxon>Actinomycetes</taxon>
        <taxon>Micromonosporales</taxon>
        <taxon>Micromonosporaceae</taxon>
        <taxon>Dactylosporangium</taxon>
    </lineage>
</organism>
<dbReference type="NCBIfam" id="TIGR01167">
    <property type="entry name" value="LPXTG_anchor"/>
    <property type="match status" value="1"/>
</dbReference>
<name>A0ABP8DGB4_9ACTN</name>
<feature type="transmembrane region" description="Helical" evidence="2">
    <location>
        <begin position="71"/>
        <end position="92"/>
    </location>
</feature>
<evidence type="ECO:0000256" key="2">
    <source>
        <dbReference type="SAM" id="Phobius"/>
    </source>
</evidence>
<feature type="region of interest" description="Disordered" evidence="1">
    <location>
        <begin position="41"/>
        <end position="62"/>
    </location>
</feature>
<keyword evidence="2" id="KW-1133">Transmembrane helix</keyword>
<dbReference type="Proteomes" id="UP001500620">
    <property type="component" value="Unassembled WGS sequence"/>
</dbReference>
<keyword evidence="5" id="KW-1185">Reference proteome</keyword>
<evidence type="ECO:0000256" key="3">
    <source>
        <dbReference type="SAM" id="SignalP"/>
    </source>
</evidence>
<evidence type="ECO:0008006" key="6">
    <source>
        <dbReference type="Google" id="ProtNLM"/>
    </source>
</evidence>
<proteinExistence type="predicted"/>
<keyword evidence="3" id="KW-0732">Signal</keyword>
<keyword evidence="2" id="KW-0812">Transmembrane</keyword>
<sequence length="102" mass="10032">MKPARTNQPYVRLVVLFAAVFALLLAGAPAHAVPSDDGMPITVVVSGSPEPSTSPTPGGGGGGLPRTGLNIILIAGVGAGLVALGAVVLIAARRRRAVGAQS</sequence>
<evidence type="ECO:0000313" key="4">
    <source>
        <dbReference type="EMBL" id="GAA4255289.1"/>
    </source>
</evidence>
<gene>
    <name evidence="4" type="ORF">GCM10022255_063570</name>
</gene>
<accession>A0ABP8DGB4</accession>
<dbReference type="EMBL" id="BAABAT010000020">
    <property type="protein sequence ID" value="GAA4255289.1"/>
    <property type="molecule type" value="Genomic_DNA"/>
</dbReference>
<comment type="caution">
    <text evidence="4">The sequence shown here is derived from an EMBL/GenBank/DDBJ whole genome shotgun (WGS) entry which is preliminary data.</text>
</comment>
<feature type="compositionally biased region" description="Low complexity" evidence="1">
    <location>
        <begin position="42"/>
        <end position="56"/>
    </location>
</feature>
<dbReference type="RefSeq" id="WP_345132279.1">
    <property type="nucleotide sequence ID" value="NZ_BAABAT010000020.1"/>
</dbReference>
<feature type="chain" id="PRO_5045911470" description="Gram-positive cocci surface proteins LPxTG domain-containing protein" evidence="3">
    <location>
        <begin position="33"/>
        <end position="102"/>
    </location>
</feature>